<reference evidence="8" key="1">
    <citation type="submission" date="2023-08" db="EMBL/GenBank/DDBJ databases">
        <title>Reference Genome Resource for the Citrus Pathogen Phytophthora citrophthora.</title>
        <authorList>
            <person name="Moller H."/>
            <person name="Coetzee B."/>
            <person name="Rose L.J."/>
            <person name="Van Niekerk J.M."/>
        </authorList>
    </citation>
    <scope>NUCLEOTIDE SEQUENCE</scope>
    <source>
        <strain evidence="8">STE-U-9442</strain>
    </source>
</reference>
<evidence type="ECO:0000313" key="9">
    <source>
        <dbReference type="Proteomes" id="UP001259832"/>
    </source>
</evidence>
<dbReference type="InterPro" id="IPR015679">
    <property type="entry name" value="PLipase_D_fam"/>
</dbReference>
<dbReference type="PANTHER" id="PTHR18896">
    <property type="entry name" value="PHOSPHOLIPASE D"/>
    <property type="match status" value="1"/>
</dbReference>
<dbReference type="Gene3D" id="3.30.870.10">
    <property type="entry name" value="Endonuclease Chain A"/>
    <property type="match status" value="1"/>
</dbReference>
<dbReference type="PROSITE" id="PS50035">
    <property type="entry name" value="PLD"/>
    <property type="match status" value="1"/>
</dbReference>
<dbReference type="InterPro" id="IPR001736">
    <property type="entry name" value="PLipase_D/transphosphatidylase"/>
</dbReference>
<organism evidence="8 9">
    <name type="scientific">Phytophthora citrophthora</name>
    <dbReference type="NCBI Taxonomy" id="4793"/>
    <lineage>
        <taxon>Eukaryota</taxon>
        <taxon>Sar</taxon>
        <taxon>Stramenopiles</taxon>
        <taxon>Oomycota</taxon>
        <taxon>Peronosporomycetes</taxon>
        <taxon>Peronosporales</taxon>
        <taxon>Peronosporaceae</taxon>
        <taxon>Phytophthora</taxon>
    </lineage>
</organism>
<evidence type="ECO:0000313" key="8">
    <source>
        <dbReference type="EMBL" id="KAK1935163.1"/>
    </source>
</evidence>
<dbReference type="EMBL" id="JASMQC010000024">
    <property type="protein sequence ID" value="KAK1935163.1"/>
    <property type="molecule type" value="Genomic_DNA"/>
</dbReference>
<sequence length="70" mass="7849">MVRPLLKAFPNKFNLCTTKTERDIYVHSKLLIVDDVYLSMGSANWNRRSMTSDSEIAASIVDGDTVRGLS</sequence>
<evidence type="ECO:0000256" key="3">
    <source>
        <dbReference type="ARBA" id="ARBA00022737"/>
    </source>
</evidence>
<evidence type="ECO:0000256" key="6">
    <source>
        <dbReference type="ARBA" id="ARBA00023098"/>
    </source>
</evidence>
<keyword evidence="9" id="KW-1185">Reference proteome</keyword>
<accession>A0AAD9GAX6</accession>
<feature type="domain" description="PLD phosphodiesterase" evidence="7">
    <location>
        <begin position="22"/>
        <end position="49"/>
    </location>
</feature>
<dbReference type="Pfam" id="PF13091">
    <property type="entry name" value="PLDc_2"/>
    <property type="match status" value="1"/>
</dbReference>
<keyword evidence="6" id="KW-0443">Lipid metabolism</keyword>
<dbReference type="GO" id="GO:0009395">
    <property type="term" value="P:phospholipid catabolic process"/>
    <property type="evidence" value="ECO:0007669"/>
    <property type="project" value="TreeGrafter"/>
</dbReference>
<comment type="caution">
    <text evidence="8">The sequence shown here is derived from an EMBL/GenBank/DDBJ whole genome shotgun (WGS) entry which is preliminary data.</text>
</comment>
<comment type="catalytic activity">
    <reaction evidence="1">
        <text>a 1,2-diacyl-sn-glycero-3-phosphocholine + H2O = a 1,2-diacyl-sn-glycero-3-phosphate + choline + H(+)</text>
        <dbReference type="Rhea" id="RHEA:14445"/>
        <dbReference type="ChEBI" id="CHEBI:15354"/>
        <dbReference type="ChEBI" id="CHEBI:15377"/>
        <dbReference type="ChEBI" id="CHEBI:15378"/>
        <dbReference type="ChEBI" id="CHEBI:57643"/>
        <dbReference type="ChEBI" id="CHEBI:58608"/>
        <dbReference type="EC" id="3.1.4.4"/>
    </reaction>
</comment>
<dbReference type="AlphaFoldDB" id="A0AAD9GAX6"/>
<evidence type="ECO:0000256" key="4">
    <source>
        <dbReference type="ARBA" id="ARBA00022801"/>
    </source>
</evidence>
<dbReference type="GO" id="GO:0004630">
    <property type="term" value="F:phospholipase D activity"/>
    <property type="evidence" value="ECO:0007669"/>
    <property type="project" value="UniProtKB-EC"/>
</dbReference>
<evidence type="ECO:0000256" key="5">
    <source>
        <dbReference type="ARBA" id="ARBA00022963"/>
    </source>
</evidence>
<keyword evidence="4" id="KW-0378">Hydrolase</keyword>
<dbReference type="EC" id="3.1.4.4" evidence="2"/>
<evidence type="ECO:0000256" key="2">
    <source>
        <dbReference type="ARBA" id="ARBA00012027"/>
    </source>
</evidence>
<proteinExistence type="predicted"/>
<keyword evidence="5" id="KW-0442">Lipid degradation</keyword>
<dbReference type="Proteomes" id="UP001259832">
    <property type="component" value="Unassembled WGS sequence"/>
</dbReference>
<dbReference type="PANTHER" id="PTHR18896:SF76">
    <property type="entry name" value="PHOSPHOLIPASE"/>
    <property type="match status" value="1"/>
</dbReference>
<dbReference type="SMART" id="SM00155">
    <property type="entry name" value="PLDc"/>
    <property type="match status" value="1"/>
</dbReference>
<dbReference type="GO" id="GO:0005886">
    <property type="term" value="C:plasma membrane"/>
    <property type="evidence" value="ECO:0007669"/>
    <property type="project" value="TreeGrafter"/>
</dbReference>
<dbReference type="InterPro" id="IPR025202">
    <property type="entry name" value="PLD-like_dom"/>
</dbReference>
<gene>
    <name evidence="8" type="ORF">P3T76_010929</name>
</gene>
<dbReference type="SUPFAM" id="SSF56024">
    <property type="entry name" value="Phospholipase D/nuclease"/>
    <property type="match status" value="1"/>
</dbReference>
<evidence type="ECO:0000259" key="7">
    <source>
        <dbReference type="PROSITE" id="PS50035"/>
    </source>
</evidence>
<evidence type="ECO:0000256" key="1">
    <source>
        <dbReference type="ARBA" id="ARBA00000798"/>
    </source>
</evidence>
<protein>
    <recommendedName>
        <fullName evidence="2">phospholipase D</fullName>
        <ecNumber evidence="2">3.1.4.4</ecNumber>
    </recommendedName>
</protein>
<name>A0AAD9GAX6_9STRA</name>
<keyword evidence="3" id="KW-0677">Repeat</keyword>